<dbReference type="InterPro" id="IPR036259">
    <property type="entry name" value="MFS_trans_sf"/>
</dbReference>
<dbReference type="PANTHER" id="PTHR11360">
    <property type="entry name" value="MONOCARBOXYLATE TRANSPORTER"/>
    <property type="match status" value="1"/>
</dbReference>
<feature type="non-terminal residue" evidence="2">
    <location>
        <position position="1"/>
    </location>
</feature>
<feature type="transmembrane region" description="Helical" evidence="1">
    <location>
        <begin position="127"/>
        <end position="147"/>
    </location>
</feature>
<dbReference type="GO" id="GO:0008028">
    <property type="term" value="F:monocarboxylic acid transmembrane transporter activity"/>
    <property type="evidence" value="ECO:0007669"/>
    <property type="project" value="TreeGrafter"/>
</dbReference>
<dbReference type="InterPro" id="IPR050327">
    <property type="entry name" value="Proton-linked_MCT"/>
</dbReference>
<name>A0AAV2I9P9_LYMST</name>
<keyword evidence="3" id="KW-1185">Reference proteome</keyword>
<reference evidence="2 3" key="1">
    <citation type="submission" date="2024-04" db="EMBL/GenBank/DDBJ databases">
        <authorList>
            <consortium name="Genoscope - CEA"/>
            <person name="William W."/>
        </authorList>
    </citation>
    <scope>NUCLEOTIDE SEQUENCE [LARGE SCALE GENOMIC DNA]</scope>
</reference>
<accession>A0AAV2I9P9</accession>
<evidence type="ECO:0000313" key="2">
    <source>
        <dbReference type="EMBL" id="CAL1543531.1"/>
    </source>
</evidence>
<evidence type="ECO:0008006" key="4">
    <source>
        <dbReference type="Google" id="ProtNLM"/>
    </source>
</evidence>
<feature type="transmembrane region" description="Helical" evidence="1">
    <location>
        <begin position="90"/>
        <end position="115"/>
    </location>
</feature>
<feature type="transmembrane region" description="Helical" evidence="1">
    <location>
        <begin position="6"/>
        <end position="24"/>
    </location>
</feature>
<evidence type="ECO:0000313" key="3">
    <source>
        <dbReference type="Proteomes" id="UP001497497"/>
    </source>
</evidence>
<organism evidence="2 3">
    <name type="scientific">Lymnaea stagnalis</name>
    <name type="common">Great pond snail</name>
    <name type="synonym">Helix stagnalis</name>
    <dbReference type="NCBI Taxonomy" id="6523"/>
    <lineage>
        <taxon>Eukaryota</taxon>
        <taxon>Metazoa</taxon>
        <taxon>Spiralia</taxon>
        <taxon>Lophotrochozoa</taxon>
        <taxon>Mollusca</taxon>
        <taxon>Gastropoda</taxon>
        <taxon>Heterobranchia</taxon>
        <taxon>Euthyneura</taxon>
        <taxon>Panpulmonata</taxon>
        <taxon>Hygrophila</taxon>
        <taxon>Lymnaeoidea</taxon>
        <taxon>Lymnaeidae</taxon>
        <taxon>Lymnaea</taxon>
    </lineage>
</organism>
<dbReference type="Proteomes" id="UP001497497">
    <property type="component" value="Unassembled WGS sequence"/>
</dbReference>
<keyword evidence="1" id="KW-1133">Transmembrane helix</keyword>
<dbReference type="Gene3D" id="1.20.1250.20">
    <property type="entry name" value="MFS general substrate transporter like domains"/>
    <property type="match status" value="1"/>
</dbReference>
<dbReference type="PANTHER" id="PTHR11360:SF284">
    <property type="entry name" value="EG:103B4.3 PROTEIN-RELATED"/>
    <property type="match status" value="1"/>
</dbReference>
<comment type="caution">
    <text evidence="2">The sequence shown here is derived from an EMBL/GenBank/DDBJ whole genome shotgun (WGS) entry which is preliminary data.</text>
</comment>
<dbReference type="InterPro" id="IPR011701">
    <property type="entry name" value="MFS"/>
</dbReference>
<dbReference type="EMBL" id="CAXITT010000555">
    <property type="protein sequence ID" value="CAL1543531.1"/>
    <property type="molecule type" value="Genomic_DNA"/>
</dbReference>
<keyword evidence="1" id="KW-0812">Transmembrane</keyword>
<dbReference type="SUPFAM" id="SSF103473">
    <property type="entry name" value="MFS general substrate transporter"/>
    <property type="match status" value="1"/>
</dbReference>
<keyword evidence="1" id="KW-0472">Membrane</keyword>
<proteinExistence type="predicted"/>
<dbReference type="Pfam" id="PF07690">
    <property type="entry name" value="MFS_1"/>
    <property type="match status" value="1"/>
</dbReference>
<dbReference type="AlphaFoldDB" id="A0AAV2I9P9"/>
<evidence type="ECO:0000256" key="1">
    <source>
        <dbReference type="SAM" id="Phobius"/>
    </source>
</evidence>
<feature type="transmembrane region" description="Helical" evidence="1">
    <location>
        <begin position="154"/>
        <end position="174"/>
    </location>
</feature>
<gene>
    <name evidence="2" type="ORF">GSLYS_00017065001</name>
</gene>
<protein>
    <recommendedName>
        <fullName evidence="4">Major facilitator superfamily (MFS) profile domain-containing protein</fullName>
    </recommendedName>
</protein>
<feature type="transmembrane region" description="Helical" evidence="1">
    <location>
        <begin position="180"/>
        <end position="199"/>
    </location>
</feature>
<sequence>FSLQGTFLILGSVAMNGLIVAMLYRPLNISGTLKPNTADKHLIQEPGSLRRTKKHSWLLSSLKLCFPVEKHEKKGQKGLFHFSLLKDSSFLMFCLSIALFTSAFKAAFTFIRALVKSKGISQTEAALVLSVTGVFDTLGRITSGLIFDLKTIRPFRFVIYTSLLFATAGISFILPSMTNFSSLSVLCCVYGSLTGAYIAQKSAVIVDILGVQNMASSFGLLICFQAVGTCVGPPLSGRYSNFCLLN</sequence>